<feature type="compositionally biased region" description="Low complexity" evidence="1">
    <location>
        <begin position="59"/>
        <end position="74"/>
    </location>
</feature>
<comment type="caution">
    <text evidence="2">The sequence shown here is derived from an EMBL/GenBank/DDBJ whole genome shotgun (WGS) entry which is preliminary data.</text>
</comment>
<dbReference type="Proteomes" id="UP001283361">
    <property type="component" value="Unassembled WGS sequence"/>
</dbReference>
<protein>
    <submittedName>
        <fullName evidence="2">Uncharacterized protein</fullName>
    </submittedName>
</protein>
<proteinExistence type="predicted"/>
<accession>A0AAE1B354</accession>
<evidence type="ECO:0000256" key="1">
    <source>
        <dbReference type="SAM" id="MobiDB-lite"/>
    </source>
</evidence>
<gene>
    <name evidence="2" type="ORF">RRG08_063509</name>
</gene>
<feature type="region of interest" description="Disordered" evidence="1">
    <location>
        <begin position="32"/>
        <end position="74"/>
    </location>
</feature>
<dbReference type="EMBL" id="JAWDGP010000667">
    <property type="protein sequence ID" value="KAK3798499.1"/>
    <property type="molecule type" value="Genomic_DNA"/>
</dbReference>
<name>A0AAE1B354_9GAST</name>
<dbReference type="AlphaFoldDB" id="A0AAE1B354"/>
<reference evidence="2" key="1">
    <citation type="journal article" date="2023" name="G3 (Bethesda)">
        <title>A reference genome for the long-term kleptoplast-retaining sea slug Elysia crispata morphotype clarki.</title>
        <authorList>
            <person name="Eastman K.E."/>
            <person name="Pendleton A.L."/>
            <person name="Shaikh M.A."/>
            <person name="Suttiyut T."/>
            <person name="Ogas R."/>
            <person name="Tomko P."/>
            <person name="Gavelis G."/>
            <person name="Widhalm J.R."/>
            <person name="Wisecaver J.H."/>
        </authorList>
    </citation>
    <scope>NUCLEOTIDE SEQUENCE</scope>
    <source>
        <strain evidence="2">ECLA1</strain>
    </source>
</reference>
<organism evidence="2 3">
    <name type="scientific">Elysia crispata</name>
    <name type="common">lettuce slug</name>
    <dbReference type="NCBI Taxonomy" id="231223"/>
    <lineage>
        <taxon>Eukaryota</taxon>
        <taxon>Metazoa</taxon>
        <taxon>Spiralia</taxon>
        <taxon>Lophotrochozoa</taxon>
        <taxon>Mollusca</taxon>
        <taxon>Gastropoda</taxon>
        <taxon>Heterobranchia</taxon>
        <taxon>Euthyneura</taxon>
        <taxon>Panpulmonata</taxon>
        <taxon>Sacoglossa</taxon>
        <taxon>Placobranchoidea</taxon>
        <taxon>Plakobranchidae</taxon>
        <taxon>Elysia</taxon>
    </lineage>
</organism>
<evidence type="ECO:0000313" key="2">
    <source>
        <dbReference type="EMBL" id="KAK3798499.1"/>
    </source>
</evidence>
<sequence length="74" mass="8027">MGLEELSHECTTLTCGSLRMGLCKLLVKNRQNENKSGVEQVSPLGKGQRSQSRKGNRDSSISSRDLSKSSGESD</sequence>
<keyword evidence="3" id="KW-1185">Reference proteome</keyword>
<evidence type="ECO:0000313" key="3">
    <source>
        <dbReference type="Proteomes" id="UP001283361"/>
    </source>
</evidence>